<evidence type="ECO:0000313" key="2">
    <source>
        <dbReference type="EMBL" id="ACV11718.1"/>
    </source>
</evidence>
<name>C7NPD1_HALUD</name>
<sequence length="270" mass="27891">MGEMAEDRIYADRRGKADVYVGSPLGLTLVAVSDDRVGRFRLLRRGAVRDVATGDGSILIGTDEDIYRSTDGGDSFDAAGFGPAVAVGFDGDPIAADPDGAVARFAVAADEWQHLGSVDGARAIDGAWLAADDGVYRIGEGGLEHAGLQTARDVAAGGAVLAATADGIHRYVDGEWTTERSVDVRAVASDGTRAHAVGPDGLYEYDGTWGRRESPIDEPIVDVGYAGGIVAVTDAGTILVDPAASKDGAEGWRTRSLGLEDVSGLAVADQ</sequence>
<dbReference type="RefSeq" id="WP_015789292.1">
    <property type="nucleotide sequence ID" value="NC_013158.1"/>
</dbReference>
<feature type="domain" description="HVO-0234-like beta-propeller" evidence="1">
    <location>
        <begin position="5"/>
        <end position="268"/>
    </location>
</feature>
<keyword evidence="3" id="KW-1185">Reference proteome</keyword>
<proteinExistence type="predicted"/>
<dbReference type="Proteomes" id="UP000002071">
    <property type="component" value="Chromosome"/>
</dbReference>
<dbReference type="STRING" id="519442.Huta_1543"/>
<dbReference type="OrthoDB" id="213812at2157"/>
<reference evidence="2 3" key="1">
    <citation type="journal article" date="2009" name="Stand. Genomic Sci.">
        <title>Complete genome sequence of Halorhabdus utahensis type strain (AX-2).</title>
        <authorList>
            <person name="Anderson I."/>
            <person name="Tindall B.J."/>
            <person name="Pomrenke H."/>
            <person name="Goker M."/>
            <person name="Lapidus A."/>
            <person name="Nolan M."/>
            <person name="Copeland A."/>
            <person name="Glavina Del Rio T."/>
            <person name="Chen F."/>
            <person name="Tice H."/>
            <person name="Cheng J.F."/>
            <person name="Lucas S."/>
            <person name="Chertkov O."/>
            <person name="Bruce D."/>
            <person name="Brettin T."/>
            <person name="Detter J.C."/>
            <person name="Han C."/>
            <person name="Goodwin L."/>
            <person name="Land M."/>
            <person name="Hauser L."/>
            <person name="Chang Y.J."/>
            <person name="Jeffries C.D."/>
            <person name="Pitluck S."/>
            <person name="Pati A."/>
            <person name="Mavromatis K."/>
            <person name="Ivanova N."/>
            <person name="Ovchinnikova G."/>
            <person name="Chen A."/>
            <person name="Palaniappan K."/>
            <person name="Chain P."/>
            <person name="Rohde M."/>
            <person name="Bristow J."/>
            <person name="Eisen J.A."/>
            <person name="Markowitz V."/>
            <person name="Hugenholtz P."/>
            <person name="Kyrpides N.C."/>
            <person name="Klenk H.P."/>
        </authorList>
    </citation>
    <scope>NUCLEOTIDE SEQUENCE [LARGE SCALE GENOMIC DNA]</scope>
    <source>
        <strain evidence="3">DSM 12940 / JCM 11049 / AX-2</strain>
    </source>
</reference>
<evidence type="ECO:0000313" key="3">
    <source>
        <dbReference type="Proteomes" id="UP000002071"/>
    </source>
</evidence>
<dbReference type="HOGENOM" id="CLU_082034_0_0_2"/>
<dbReference type="InterPro" id="IPR056505">
    <property type="entry name" value="Beta-prop_HVO_0234"/>
</dbReference>
<dbReference type="EMBL" id="CP001687">
    <property type="protein sequence ID" value="ACV11718.1"/>
    <property type="molecule type" value="Genomic_DNA"/>
</dbReference>
<dbReference type="AlphaFoldDB" id="C7NPD1"/>
<dbReference type="KEGG" id="hut:Huta_1543"/>
<dbReference type="Pfam" id="PF23366">
    <property type="entry name" value="Beta-prop_HVO_0234"/>
    <property type="match status" value="1"/>
</dbReference>
<evidence type="ECO:0000259" key="1">
    <source>
        <dbReference type="Pfam" id="PF23366"/>
    </source>
</evidence>
<dbReference type="eggNOG" id="arCOG04726">
    <property type="taxonomic scope" value="Archaea"/>
</dbReference>
<protein>
    <recommendedName>
        <fullName evidence="1">HVO-0234-like beta-propeller domain-containing protein</fullName>
    </recommendedName>
</protein>
<organism evidence="2 3">
    <name type="scientific">Halorhabdus utahensis (strain DSM 12940 / JCM 11049 / AX-2)</name>
    <dbReference type="NCBI Taxonomy" id="519442"/>
    <lineage>
        <taxon>Archaea</taxon>
        <taxon>Methanobacteriati</taxon>
        <taxon>Methanobacteriota</taxon>
        <taxon>Stenosarchaea group</taxon>
        <taxon>Halobacteria</taxon>
        <taxon>Halobacteriales</taxon>
        <taxon>Haloarculaceae</taxon>
        <taxon>Halorhabdus</taxon>
    </lineage>
</organism>
<dbReference type="SUPFAM" id="SSF110296">
    <property type="entry name" value="Oligoxyloglucan reducing end-specific cellobiohydrolase"/>
    <property type="match status" value="1"/>
</dbReference>
<gene>
    <name evidence="2" type="ordered locus">Huta_1543</name>
</gene>
<dbReference type="GeneID" id="8383822"/>
<accession>C7NPD1</accession>